<accession>A0AAD4YI66</accession>
<comment type="caution">
    <text evidence="2">The sequence shown here is derived from an EMBL/GenBank/DDBJ whole genome shotgun (WGS) entry which is preliminary data.</text>
</comment>
<gene>
    <name evidence="2" type="ORF">MG293_001478</name>
</gene>
<protein>
    <submittedName>
        <fullName evidence="2">Uncharacterized protein</fullName>
    </submittedName>
</protein>
<reference evidence="2" key="1">
    <citation type="submission" date="2022-03" db="EMBL/GenBank/DDBJ databases">
        <title>Genomic analyses of argali, domestic sheep and their hybrids provide insights into chromosomal evolution, heterosis and genetic basis of agronomic traits.</title>
        <authorList>
            <person name="Li M."/>
        </authorList>
    </citation>
    <scope>NUCLEOTIDE SEQUENCE</scope>
    <source>
        <strain evidence="2">CAU-MHL-2022a</strain>
        <tissue evidence="2">Skin</tissue>
    </source>
</reference>
<feature type="region of interest" description="Disordered" evidence="1">
    <location>
        <begin position="82"/>
        <end position="103"/>
    </location>
</feature>
<evidence type="ECO:0000313" key="3">
    <source>
        <dbReference type="Proteomes" id="UP001214576"/>
    </source>
</evidence>
<sequence length="103" mass="11703">MNKGYEQIIQRRGNLEGYLVYEEMLRFIDSQTFNLKQIVSPVFISTVKVKLLSHVRFFVTPRTVAYQTSQSMGFSRQEYWSGLPFPSPGDPSDPGIEPGSPAL</sequence>
<keyword evidence="3" id="KW-1185">Reference proteome</keyword>
<evidence type="ECO:0000313" key="2">
    <source>
        <dbReference type="EMBL" id="KAI4549148.1"/>
    </source>
</evidence>
<proteinExistence type="predicted"/>
<name>A0AAD4YI66_OVIAM</name>
<dbReference type="AlphaFoldDB" id="A0AAD4YI66"/>
<dbReference type="EMBL" id="JAKZEL010000001">
    <property type="protein sequence ID" value="KAI4549148.1"/>
    <property type="molecule type" value="Genomic_DNA"/>
</dbReference>
<organism evidence="2 3">
    <name type="scientific">Ovis ammon polii</name>
    <dbReference type="NCBI Taxonomy" id="230172"/>
    <lineage>
        <taxon>Eukaryota</taxon>
        <taxon>Metazoa</taxon>
        <taxon>Chordata</taxon>
        <taxon>Craniata</taxon>
        <taxon>Vertebrata</taxon>
        <taxon>Euteleostomi</taxon>
        <taxon>Mammalia</taxon>
        <taxon>Eutheria</taxon>
        <taxon>Laurasiatheria</taxon>
        <taxon>Artiodactyla</taxon>
        <taxon>Ruminantia</taxon>
        <taxon>Pecora</taxon>
        <taxon>Bovidae</taxon>
        <taxon>Caprinae</taxon>
        <taxon>Ovis</taxon>
    </lineage>
</organism>
<feature type="compositionally biased region" description="Low complexity" evidence="1">
    <location>
        <begin position="92"/>
        <end position="103"/>
    </location>
</feature>
<dbReference type="Proteomes" id="UP001214576">
    <property type="component" value="Unassembled WGS sequence"/>
</dbReference>
<evidence type="ECO:0000256" key="1">
    <source>
        <dbReference type="SAM" id="MobiDB-lite"/>
    </source>
</evidence>